<organism evidence="6 7">
    <name type="scientific">Taeniopygia guttata</name>
    <name type="common">Zebra finch</name>
    <name type="synonym">Poephila guttata</name>
    <dbReference type="NCBI Taxonomy" id="59729"/>
    <lineage>
        <taxon>Eukaryota</taxon>
        <taxon>Metazoa</taxon>
        <taxon>Chordata</taxon>
        <taxon>Craniata</taxon>
        <taxon>Vertebrata</taxon>
        <taxon>Euteleostomi</taxon>
        <taxon>Archelosauria</taxon>
        <taxon>Archosauria</taxon>
        <taxon>Dinosauria</taxon>
        <taxon>Saurischia</taxon>
        <taxon>Theropoda</taxon>
        <taxon>Coelurosauria</taxon>
        <taxon>Aves</taxon>
        <taxon>Neognathae</taxon>
        <taxon>Neoaves</taxon>
        <taxon>Telluraves</taxon>
        <taxon>Australaves</taxon>
        <taxon>Passeriformes</taxon>
        <taxon>Passeroidea</taxon>
        <taxon>Estrildidae</taxon>
        <taxon>Estrildinae</taxon>
        <taxon>Taeniopygia</taxon>
    </lineage>
</organism>
<evidence type="ECO:0000256" key="1">
    <source>
        <dbReference type="ARBA" id="ARBA00022723"/>
    </source>
</evidence>
<sequence>MATGKEWSCPICCNAPDDGSYTMPCGHQFCLGCILHWAERNPACPLCRRSILTIQREENNLHLHFCSYVSCLLMNESSFLCVC</sequence>
<keyword evidence="3" id="KW-0862">Zinc</keyword>
<keyword evidence="7" id="KW-1185">Reference proteome</keyword>
<dbReference type="GO" id="GO:0008270">
    <property type="term" value="F:zinc ion binding"/>
    <property type="evidence" value="ECO:0007669"/>
    <property type="project" value="UniProtKB-KW"/>
</dbReference>
<evidence type="ECO:0000256" key="4">
    <source>
        <dbReference type="PROSITE-ProRule" id="PRU00175"/>
    </source>
</evidence>
<dbReference type="Pfam" id="PF00097">
    <property type="entry name" value="zf-C3HC4"/>
    <property type="match status" value="1"/>
</dbReference>
<dbReference type="InterPro" id="IPR017907">
    <property type="entry name" value="Znf_RING_CS"/>
</dbReference>
<dbReference type="SUPFAM" id="SSF57850">
    <property type="entry name" value="RING/U-box"/>
    <property type="match status" value="1"/>
</dbReference>
<reference evidence="6" key="3">
    <citation type="submission" date="2025-09" db="UniProtKB">
        <authorList>
            <consortium name="Ensembl"/>
        </authorList>
    </citation>
    <scope>IDENTIFICATION</scope>
</reference>
<name>A0A674GZH9_TAEGU</name>
<evidence type="ECO:0000313" key="7">
    <source>
        <dbReference type="Proteomes" id="UP000007754"/>
    </source>
</evidence>
<reference evidence="6 7" key="1">
    <citation type="journal article" date="2010" name="Nature">
        <title>The genome of a songbird.</title>
        <authorList>
            <person name="Warren W.C."/>
            <person name="Clayton D.F."/>
            <person name="Ellegren H."/>
            <person name="Arnold A.P."/>
            <person name="Hillier L.W."/>
            <person name="Kunstner A."/>
            <person name="Searle S."/>
            <person name="White S."/>
            <person name="Vilella A.J."/>
            <person name="Fairley S."/>
            <person name="Heger A."/>
            <person name="Kong L."/>
            <person name="Ponting C.P."/>
            <person name="Jarvis E.D."/>
            <person name="Mello C.V."/>
            <person name="Minx P."/>
            <person name="Lovell P."/>
            <person name="Velho T.A."/>
            <person name="Ferris M."/>
            <person name="Balakrishnan C.N."/>
            <person name="Sinha S."/>
            <person name="Blatti C."/>
            <person name="London S.E."/>
            <person name="Li Y."/>
            <person name="Lin Y.C."/>
            <person name="George J."/>
            <person name="Sweedler J."/>
            <person name="Southey B."/>
            <person name="Gunaratne P."/>
            <person name="Watson M."/>
            <person name="Nam K."/>
            <person name="Backstrom N."/>
            <person name="Smeds L."/>
            <person name="Nabholz B."/>
            <person name="Itoh Y."/>
            <person name="Whitney O."/>
            <person name="Pfenning A.R."/>
            <person name="Howard J."/>
            <person name="Volker M."/>
            <person name="Skinner B.M."/>
            <person name="Griffin D.K."/>
            <person name="Ye L."/>
            <person name="McLaren W.M."/>
            <person name="Flicek P."/>
            <person name="Quesada V."/>
            <person name="Velasco G."/>
            <person name="Lopez-Otin C."/>
            <person name="Puente X.S."/>
            <person name="Olender T."/>
            <person name="Lancet D."/>
            <person name="Smit A.F."/>
            <person name="Hubley R."/>
            <person name="Konkel M.K."/>
            <person name="Walker J.A."/>
            <person name="Batzer M.A."/>
            <person name="Gu W."/>
            <person name="Pollock D.D."/>
            <person name="Chen L."/>
            <person name="Cheng Z."/>
            <person name="Eichler E.E."/>
            <person name="Stapley J."/>
            <person name="Slate J."/>
            <person name="Ekblom R."/>
            <person name="Birkhead T."/>
            <person name="Burke T."/>
            <person name="Burt D."/>
            <person name="Scharff C."/>
            <person name="Adam I."/>
            <person name="Richard H."/>
            <person name="Sultan M."/>
            <person name="Soldatov A."/>
            <person name="Lehrach H."/>
            <person name="Edwards S.V."/>
            <person name="Yang S.P."/>
            <person name="Li X."/>
            <person name="Graves T."/>
            <person name="Fulton L."/>
            <person name="Nelson J."/>
            <person name="Chinwalla A."/>
            <person name="Hou S."/>
            <person name="Mardis E.R."/>
            <person name="Wilson R.K."/>
        </authorList>
    </citation>
    <scope>NUCLEOTIDE SEQUENCE [LARGE SCALE GENOMIC DNA]</scope>
</reference>
<dbReference type="OMA" id="ICHDAHE"/>
<protein>
    <recommendedName>
        <fullName evidence="5">RING-type domain-containing protein</fullName>
    </recommendedName>
</protein>
<dbReference type="GeneTree" id="ENSGT01150000287045"/>
<proteinExistence type="predicted"/>
<dbReference type="SMART" id="SM00184">
    <property type="entry name" value="RING"/>
    <property type="match status" value="1"/>
</dbReference>
<dbReference type="Proteomes" id="UP000007754">
    <property type="component" value="Chromosome Z"/>
</dbReference>
<accession>A0A674GZH9</accession>
<feature type="domain" description="RING-type" evidence="5">
    <location>
        <begin position="9"/>
        <end position="48"/>
    </location>
</feature>
<evidence type="ECO:0000256" key="2">
    <source>
        <dbReference type="ARBA" id="ARBA00022771"/>
    </source>
</evidence>
<dbReference type="Ensembl" id="ENSTGUT00000033636.1">
    <property type="protein sequence ID" value="ENSTGUP00000027716.1"/>
    <property type="gene ID" value="ENSTGUG00000029541.1"/>
</dbReference>
<keyword evidence="1" id="KW-0479">Metal-binding</keyword>
<dbReference type="PROSITE" id="PS50089">
    <property type="entry name" value="ZF_RING_2"/>
    <property type="match status" value="1"/>
</dbReference>
<dbReference type="InterPro" id="IPR001841">
    <property type="entry name" value="Znf_RING"/>
</dbReference>
<dbReference type="InParanoid" id="A0A674GZH9"/>
<evidence type="ECO:0000259" key="5">
    <source>
        <dbReference type="PROSITE" id="PS50089"/>
    </source>
</evidence>
<dbReference type="InterPro" id="IPR013083">
    <property type="entry name" value="Znf_RING/FYVE/PHD"/>
</dbReference>
<evidence type="ECO:0000256" key="3">
    <source>
        <dbReference type="ARBA" id="ARBA00022833"/>
    </source>
</evidence>
<reference evidence="6" key="2">
    <citation type="submission" date="2025-08" db="UniProtKB">
        <authorList>
            <consortium name="Ensembl"/>
        </authorList>
    </citation>
    <scope>IDENTIFICATION</scope>
</reference>
<dbReference type="Gene3D" id="3.30.40.10">
    <property type="entry name" value="Zinc/RING finger domain, C3HC4 (zinc finger)"/>
    <property type="match status" value="1"/>
</dbReference>
<dbReference type="PROSITE" id="PS00518">
    <property type="entry name" value="ZF_RING_1"/>
    <property type="match status" value="1"/>
</dbReference>
<dbReference type="AlphaFoldDB" id="A0A674GZH9"/>
<evidence type="ECO:0000313" key="6">
    <source>
        <dbReference type="Ensembl" id="ENSTGUP00000027716.1"/>
    </source>
</evidence>
<dbReference type="InterPro" id="IPR018957">
    <property type="entry name" value="Znf_C3HC4_RING-type"/>
</dbReference>
<keyword evidence="2 4" id="KW-0863">Zinc-finger</keyword>